<evidence type="ECO:0000313" key="2">
    <source>
        <dbReference type="Proteomes" id="UP001221597"/>
    </source>
</evidence>
<proteinExistence type="predicted"/>
<sequence length="69" mass="7699">MTSKSTLESAVLQVISEMGLLGKKDDFMKEGLLAIHNFKVSHPDEHQCTPYLIGVAVRNHLRSLVVIHD</sequence>
<reference evidence="1 2" key="1">
    <citation type="submission" date="2023-04" db="EMBL/GenBank/DDBJ databases">
        <title>Genome sequence of Halobacillus naozhouensis KACC 21980.</title>
        <authorList>
            <person name="Kim S."/>
            <person name="Heo J."/>
            <person name="Kwon S.-W."/>
        </authorList>
    </citation>
    <scope>NUCLEOTIDE SEQUENCE [LARGE SCALE GENOMIC DNA]</scope>
    <source>
        <strain evidence="1 2">KCTC 13234</strain>
    </source>
</reference>
<protein>
    <submittedName>
        <fullName evidence="1">Uncharacterized protein</fullName>
    </submittedName>
</protein>
<organism evidence="1 2">
    <name type="scientific">Halobacillus naozhouensis</name>
    <dbReference type="NCBI Taxonomy" id="554880"/>
    <lineage>
        <taxon>Bacteria</taxon>
        <taxon>Bacillati</taxon>
        <taxon>Bacillota</taxon>
        <taxon>Bacilli</taxon>
        <taxon>Bacillales</taxon>
        <taxon>Bacillaceae</taxon>
        <taxon>Halobacillus</taxon>
    </lineage>
</organism>
<name>A0ABY8IUN1_9BACI</name>
<accession>A0ABY8IUN1</accession>
<dbReference type="EMBL" id="CP121671">
    <property type="protein sequence ID" value="WFT73833.1"/>
    <property type="molecule type" value="Genomic_DNA"/>
</dbReference>
<keyword evidence="2" id="KW-1185">Reference proteome</keyword>
<gene>
    <name evidence="1" type="ORF">P9989_15865</name>
</gene>
<evidence type="ECO:0000313" key="1">
    <source>
        <dbReference type="EMBL" id="WFT73833.1"/>
    </source>
</evidence>
<dbReference type="RefSeq" id="WP_283075840.1">
    <property type="nucleotide sequence ID" value="NZ_CP121671.1"/>
</dbReference>
<dbReference type="Proteomes" id="UP001221597">
    <property type="component" value="Chromosome"/>
</dbReference>